<keyword evidence="1" id="KW-1133">Transmembrane helix</keyword>
<dbReference type="Pfam" id="PF13787">
    <property type="entry name" value="HXXEE"/>
    <property type="match status" value="1"/>
</dbReference>
<dbReference type="EMBL" id="CP063091">
    <property type="protein sequence ID" value="QOR03603.1"/>
    <property type="molecule type" value="Genomic_DNA"/>
</dbReference>
<evidence type="ECO:0000256" key="1">
    <source>
        <dbReference type="SAM" id="Phobius"/>
    </source>
</evidence>
<accession>A0ABX6TWR4</accession>
<protein>
    <submittedName>
        <fullName evidence="2">HXXEE domain-containing protein</fullName>
    </submittedName>
</protein>
<sequence length="139" mass="16803">MLKWLYDNWMKATPFLALYGFIFIFLYVKDYSYPLYLIWLQIVVYWFHEFEEYILPGGFLEYFNHNMMKSDSGDYPLTKAGSFWINIPLVYLLMPLSAILAHYFGIKWGLWCAYFSYLNAFTHVVMFLKFNRKYNPGLL</sequence>
<feature type="transmembrane region" description="Helical" evidence="1">
    <location>
        <begin position="12"/>
        <end position="28"/>
    </location>
</feature>
<keyword evidence="1" id="KW-0472">Membrane</keyword>
<organism evidence="2 3">
    <name type="scientific">Campylobacter cuniculorum</name>
    <dbReference type="NCBI Taxonomy" id="374106"/>
    <lineage>
        <taxon>Bacteria</taxon>
        <taxon>Pseudomonadati</taxon>
        <taxon>Campylobacterota</taxon>
        <taxon>Epsilonproteobacteria</taxon>
        <taxon>Campylobacterales</taxon>
        <taxon>Campylobacteraceae</taxon>
        <taxon>Campylobacter</taxon>
    </lineage>
</organism>
<evidence type="ECO:0000313" key="3">
    <source>
        <dbReference type="Proteomes" id="UP000594874"/>
    </source>
</evidence>
<reference evidence="2 3" key="1">
    <citation type="submission" date="2020-10" db="EMBL/GenBank/DDBJ databases">
        <title>Campylobacter and Helicobacter PacBio genomes.</title>
        <authorList>
            <person name="Lane C."/>
        </authorList>
    </citation>
    <scope>NUCLEOTIDE SEQUENCE [LARGE SCALE GENOMIC DNA]</scope>
    <source>
        <strain evidence="2 3">2010D-8469</strain>
    </source>
</reference>
<proteinExistence type="predicted"/>
<keyword evidence="3" id="KW-1185">Reference proteome</keyword>
<dbReference type="Proteomes" id="UP000594874">
    <property type="component" value="Chromosome"/>
</dbReference>
<evidence type="ECO:0000313" key="2">
    <source>
        <dbReference type="EMBL" id="QOR03603.1"/>
    </source>
</evidence>
<dbReference type="RefSeq" id="WP_027305954.1">
    <property type="nucleotide sequence ID" value="NZ_CP063091.1"/>
</dbReference>
<name>A0ABX6TWR4_9BACT</name>
<dbReference type="InterPro" id="IPR025671">
    <property type="entry name" value="HXXEE"/>
</dbReference>
<gene>
    <name evidence="2" type="ORF">A0071_05220</name>
</gene>
<keyword evidence="1" id="KW-0812">Transmembrane</keyword>
<feature type="transmembrane region" description="Helical" evidence="1">
    <location>
        <begin position="111"/>
        <end position="130"/>
    </location>
</feature>
<feature type="transmembrane region" description="Helical" evidence="1">
    <location>
        <begin position="83"/>
        <end position="104"/>
    </location>
</feature>